<feature type="transmembrane region" description="Helical" evidence="1">
    <location>
        <begin position="72"/>
        <end position="95"/>
    </location>
</feature>
<keyword evidence="1" id="KW-0472">Membrane</keyword>
<reference evidence="2" key="1">
    <citation type="submission" date="2020-09" db="EMBL/GenBank/DDBJ databases">
        <title>Pelagicoccus enzymogenes sp. nov. with an EPS production, isolated from marine sediment.</title>
        <authorList>
            <person name="Feng X."/>
        </authorList>
    </citation>
    <scope>NUCLEOTIDE SEQUENCE</scope>
    <source>
        <strain evidence="2">NFK12</strain>
    </source>
</reference>
<organism evidence="2 3">
    <name type="scientific">Pelagicoccus enzymogenes</name>
    <dbReference type="NCBI Taxonomy" id="2773457"/>
    <lineage>
        <taxon>Bacteria</taxon>
        <taxon>Pseudomonadati</taxon>
        <taxon>Verrucomicrobiota</taxon>
        <taxon>Opitutia</taxon>
        <taxon>Puniceicoccales</taxon>
        <taxon>Pelagicoccaceae</taxon>
        <taxon>Pelagicoccus</taxon>
    </lineage>
</organism>
<evidence type="ECO:0000256" key="1">
    <source>
        <dbReference type="SAM" id="Phobius"/>
    </source>
</evidence>
<keyword evidence="1" id="KW-1133">Transmembrane helix</keyword>
<keyword evidence="3" id="KW-1185">Reference proteome</keyword>
<feature type="transmembrane region" description="Helical" evidence="1">
    <location>
        <begin position="22"/>
        <end position="42"/>
    </location>
</feature>
<gene>
    <name evidence="2" type="ORF">IEN85_07020</name>
</gene>
<protein>
    <submittedName>
        <fullName evidence="2">DUF4013 domain-containing protein</fullName>
    </submittedName>
</protein>
<dbReference type="AlphaFoldDB" id="A0A927F7E3"/>
<dbReference type="InterPro" id="IPR025098">
    <property type="entry name" value="DUF4013"/>
</dbReference>
<dbReference type="Proteomes" id="UP000622317">
    <property type="component" value="Unassembled WGS sequence"/>
</dbReference>
<evidence type="ECO:0000313" key="2">
    <source>
        <dbReference type="EMBL" id="MBD5779239.1"/>
    </source>
</evidence>
<name>A0A927F7E3_9BACT</name>
<sequence length="194" mass="21494">MPTIEQVSKRVFSDNNWLKKCALGGVLSLIPIVNIVALGYLYQIFQQGRSEKGISLPEWEDFKGLFLDGLRFLVIGLIFAVLPIAVVTLCAEFAFDGMIASIPLIPVLFMAGPLMSAALYLYSVKQDISDCFNAEALSIMLKKGAISYTVPTLAYLGLCMLGLVLLPFPFFFGGVFYFYLMACAFKDLEKRVRS</sequence>
<comment type="caution">
    <text evidence="2">The sequence shown here is derived from an EMBL/GenBank/DDBJ whole genome shotgun (WGS) entry which is preliminary data.</text>
</comment>
<proteinExistence type="predicted"/>
<dbReference type="EMBL" id="JACYFG010000007">
    <property type="protein sequence ID" value="MBD5779239.1"/>
    <property type="molecule type" value="Genomic_DNA"/>
</dbReference>
<accession>A0A927F7E3</accession>
<keyword evidence="1" id="KW-0812">Transmembrane</keyword>
<dbReference type="Pfam" id="PF13197">
    <property type="entry name" value="DUF4013"/>
    <property type="match status" value="1"/>
</dbReference>
<dbReference type="RefSeq" id="WP_191616372.1">
    <property type="nucleotide sequence ID" value="NZ_JACYFG010000007.1"/>
</dbReference>
<evidence type="ECO:0000313" key="3">
    <source>
        <dbReference type="Proteomes" id="UP000622317"/>
    </source>
</evidence>
<feature type="transmembrane region" description="Helical" evidence="1">
    <location>
        <begin position="101"/>
        <end position="124"/>
    </location>
</feature>